<proteinExistence type="predicted"/>
<gene>
    <name evidence="2" type="ORF">CRENBAI_021652</name>
</gene>
<feature type="region of interest" description="Disordered" evidence="1">
    <location>
        <begin position="1"/>
        <end position="44"/>
    </location>
</feature>
<organism evidence="2 3">
    <name type="scientific">Crenichthys baileyi</name>
    <name type="common">White River springfish</name>
    <dbReference type="NCBI Taxonomy" id="28760"/>
    <lineage>
        <taxon>Eukaryota</taxon>
        <taxon>Metazoa</taxon>
        <taxon>Chordata</taxon>
        <taxon>Craniata</taxon>
        <taxon>Vertebrata</taxon>
        <taxon>Euteleostomi</taxon>
        <taxon>Actinopterygii</taxon>
        <taxon>Neopterygii</taxon>
        <taxon>Teleostei</taxon>
        <taxon>Neoteleostei</taxon>
        <taxon>Acanthomorphata</taxon>
        <taxon>Ovalentaria</taxon>
        <taxon>Atherinomorphae</taxon>
        <taxon>Cyprinodontiformes</taxon>
        <taxon>Goodeidae</taxon>
        <taxon>Crenichthys</taxon>
    </lineage>
</organism>
<protein>
    <submittedName>
        <fullName evidence="2">Uncharacterized protein</fullName>
    </submittedName>
</protein>
<name>A0AAV9RIF3_9TELE</name>
<evidence type="ECO:0000313" key="3">
    <source>
        <dbReference type="Proteomes" id="UP001311232"/>
    </source>
</evidence>
<dbReference type="Proteomes" id="UP001311232">
    <property type="component" value="Unassembled WGS sequence"/>
</dbReference>
<dbReference type="AlphaFoldDB" id="A0AAV9RIF3"/>
<comment type="caution">
    <text evidence="2">The sequence shown here is derived from an EMBL/GenBank/DDBJ whole genome shotgun (WGS) entry which is preliminary data.</text>
</comment>
<sequence length="226" mass="23839">MGSSNATYGSPKPRRGFNQRPHQSPEHRQGLNQHSPSFTKGSSGSCAALQVTSLPRSSVGSSLPSSSVGSSFLSFSVDSNLQTSSVGSSLQSSPVASSRASPAPLWVQVSISSSMICHQPPRLLLSHRAPDILGTCSFVTALRGSFSAGPQVFNIIASPKVLATTVTGCQDLNPSGLLKYVSPRDDLPEVLPNCVPPRNNFTAIFLSFMPHRNDLPAIRLNSVLPA</sequence>
<reference evidence="2 3" key="1">
    <citation type="submission" date="2021-06" db="EMBL/GenBank/DDBJ databases">
        <authorList>
            <person name="Palmer J.M."/>
        </authorList>
    </citation>
    <scope>NUCLEOTIDE SEQUENCE [LARGE SCALE GENOMIC DNA]</scope>
    <source>
        <strain evidence="2 3">MEX-2019</strain>
        <tissue evidence="2">Muscle</tissue>
    </source>
</reference>
<evidence type="ECO:0000256" key="1">
    <source>
        <dbReference type="SAM" id="MobiDB-lite"/>
    </source>
</evidence>
<accession>A0AAV9RIF3</accession>
<evidence type="ECO:0000313" key="2">
    <source>
        <dbReference type="EMBL" id="KAK5608688.1"/>
    </source>
</evidence>
<keyword evidence="3" id="KW-1185">Reference proteome</keyword>
<dbReference type="EMBL" id="JAHHUM010001789">
    <property type="protein sequence ID" value="KAK5608688.1"/>
    <property type="molecule type" value="Genomic_DNA"/>
</dbReference>
<feature type="compositionally biased region" description="Polar residues" evidence="1">
    <location>
        <begin position="30"/>
        <end position="44"/>
    </location>
</feature>